<feature type="transmembrane region" description="Helical" evidence="6">
    <location>
        <begin position="411"/>
        <end position="430"/>
    </location>
</feature>
<evidence type="ECO:0000256" key="4">
    <source>
        <dbReference type="ARBA" id="ARBA00022989"/>
    </source>
</evidence>
<keyword evidence="4 6" id="KW-1133">Transmembrane helix</keyword>
<dbReference type="VEuPathDB" id="FungiDB:AeMF1_009659"/>
<dbReference type="PANTHER" id="PTHR42770:SF12">
    <property type="entry name" value="AMINO ACID TRANSPORTER"/>
    <property type="match status" value="1"/>
</dbReference>
<dbReference type="Gene3D" id="1.20.1740.10">
    <property type="entry name" value="Amino acid/polyamine transporter I"/>
    <property type="match status" value="1"/>
</dbReference>
<dbReference type="EMBL" id="VJMJ01000153">
    <property type="protein sequence ID" value="KAF0730627.1"/>
    <property type="molecule type" value="Genomic_DNA"/>
</dbReference>
<organism evidence="7 8">
    <name type="scientific">Aphanomyces euteiches</name>
    <dbReference type="NCBI Taxonomy" id="100861"/>
    <lineage>
        <taxon>Eukaryota</taxon>
        <taxon>Sar</taxon>
        <taxon>Stramenopiles</taxon>
        <taxon>Oomycota</taxon>
        <taxon>Saprolegniomycetes</taxon>
        <taxon>Saprolegniales</taxon>
        <taxon>Verrucalvaceae</taxon>
        <taxon>Aphanomyces</taxon>
    </lineage>
</organism>
<feature type="transmembrane region" description="Helical" evidence="6">
    <location>
        <begin position="91"/>
        <end position="110"/>
    </location>
</feature>
<comment type="caution">
    <text evidence="7">The sequence shown here is derived from an EMBL/GenBank/DDBJ whole genome shotgun (WGS) entry which is preliminary data.</text>
</comment>
<evidence type="ECO:0008006" key="9">
    <source>
        <dbReference type="Google" id="ProtNLM"/>
    </source>
</evidence>
<evidence type="ECO:0000313" key="8">
    <source>
        <dbReference type="Proteomes" id="UP000481153"/>
    </source>
</evidence>
<gene>
    <name evidence="7" type="ORF">Ae201684_012046</name>
</gene>
<keyword evidence="5 6" id="KW-0472">Membrane</keyword>
<feature type="transmembrane region" description="Helical" evidence="6">
    <location>
        <begin position="320"/>
        <end position="340"/>
    </location>
</feature>
<feature type="transmembrane region" description="Helical" evidence="6">
    <location>
        <begin position="145"/>
        <end position="167"/>
    </location>
</feature>
<evidence type="ECO:0000256" key="5">
    <source>
        <dbReference type="ARBA" id="ARBA00023136"/>
    </source>
</evidence>
<dbReference type="AlphaFoldDB" id="A0A6G0WT71"/>
<dbReference type="GO" id="GO:0005886">
    <property type="term" value="C:plasma membrane"/>
    <property type="evidence" value="ECO:0007669"/>
    <property type="project" value="UniProtKB-SubCell"/>
</dbReference>
<feature type="transmembrane region" description="Helical" evidence="6">
    <location>
        <begin position="381"/>
        <end position="405"/>
    </location>
</feature>
<evidence type="ECO:0000256" key="2">
    <source>
        <dbReference type="ARBA" id="ARBA00022475"/>
    </source>
</evidence>
<feature type="transmembrane region" description="Helical" evidence="6">
    <location>
        <begin position="116"/>
        <end position="138"/>
    </location>
</feature>
<accession>A0A6G0WT71</accession>
<name>A0A6G0WT71_9STRA</name>
<feature type="transmembrane region" description="Helical" evidence="6">
    <location>
        <begin position="39"/>
        <end position="58"/>
    </location>
</feature>
<feature type="transmembrane region" description="Helical" evidence="6">
    <location>
        <begin position="276"/>
        <end position="299"/>
    </location>
</feature>
<dbReference type="Proteomes" id="UP000481153">
    <property type="component" value="Unassembled WGS sequence"/>
</dbReference>
<evidence type="ECO:0000256" key="1">
    <source>
        <dbReference type="ARBA" id="ARBA00004651"/>
    </source>
</evidence>
<reference evidence="7 8" key="1">
    <citation type="submission" date="2019-07" db="EMBL/GenBank/DDBJ databases">
        <title>Genomics analysis of Aphanomyces spp. identifies a new class of oomycete effector associated with host adaptation.</title>
        <authorList>
            <person name="Gaulin E."/>
        </authorList>
    </citation>
    <scope>NUCLEOTIDE SEQUENCE [LARGE SCALE GENOMIC DNA]</scope>
    <source>
        <strain evidence="7 8">ATCC 201684</strain>
    </source>
</reference>
<keyword evidence="3 6" id="KW-0812">Transmembrane</keyword>
<keyword evidence="2" id="KW-1003">Cell membrane</keyword>
<feature type="transmembrane region" description="Helical" evidence="6">
    <location>
        <begin position="346"/>
        <end position="369"/>
    </location>
</feature>
<feature type="transmembrane region" description="Helical" evidence="6">
    <location>
        <begin position="179"/>
        <end position="202"/>
    </location>
</feature>
<dbReference type="Pfam" id="PF13520">
    <property type="entry name" value="AA_permease_2"/>
    <property type="match status" value="1"/>
</dbReference>
<evidence type="ECO:0000256" key="3">
    <source>
        <dbReference type="ARBA" id="ARBA00022692"/>
    </source>
</evidence>
<comment type="subcellular location">
    <subcellularLocation>
        <location evidence="1">Cell membrane</location>
        <topology evidence="1">Multi-pass membrane protein</topology>
    </subcellularLocation>
</comment>
<feature type="transmembrane region" description="Helical" evidence="6">
    <location>
        <begin position="64"/>
        <end position="84"/>
    </location>
</feature>
<evidence type="ECO:0000313" key="7">
    <source>
        <dbReference type="EMBL" id="KAF0730627.1"/>
    </source>
</evidence>
<evidence type="ECO:0000256" key="6">
    <source>
        <dbReference type="SAM" id="Phobius"/>
    </source>
</evidence>
<dbReference type="InterPro" id="IPR002293">
    <property type="entry name" value="AA/rel_permease1"/>
</dbReference>
<dbReference type="PIRSF" id="PIRSF006060">
    <property type="entry name" value="AA_transporter"/>
    <property type="match status" value="1"/>
</dbReference>
<feature type="transmembrane region" description="Helical" evidence="6">
    <location>
        <begin position="12"/>
        <end position="32"/>
    </location>
</feature>
<protein>
    <recommendedName>
        <fullName evidence="9">Amino acid permease/ SLC12A domain-containing protein</fullName>
    </recommendedName>
</protein>
<proteinExistence type="predicted"/>
<dbReference type="GO" id="GO:0022857">
    <property type="term" value="F:transmembrane transporter activity"/>
    <property type="evidence" value="ECO:0007669"/>
    <property type="project" value="InterPro"/>
</dbReference>
<dbReference type="PANTHER" id="PTHR42770">
    <property type="entry name" value="AMINO ACID TRANSPORTER-RELATED"/>
    <property type="match status" value="1"/>
</dbReference>
<sequence>MLSNKSSSAFEVWALGIALVIGGQTVAWNFGFVAGTISYGLAVFVIGMTHLCMVFSIAEVASVVAFHGGVYGLARCTLGFYFGYMAGCCELLEYALLVTASSIALAALIVDQWPSVRPYTPVICLVNQTVSYTVFLLGRRILWRYTVVLVIVTFMILFLYFFSAWSLANVKEYGGGMDYAFVGGLPAFIAVLPHATWMFSGIEALNTLGNDLTDPKRLTPKGQVTAMCTLLATACCTFITTISLPPGVEALPAVYGSMTGGFSAAFNLPEASSRLFSLPATIASNATLILPANNILVAMAESKLLPIKLAECHPRYGTNVNAPAALMVVTTGFCFVLFYAGSHVGWFYNVCLVCCLLSYIAQCAGFVYLRRHHKHMTRLYVSPVGIPGAVFAMAVFGTSIVSVLFFQGDGYSAIVATATTLVLLTAYYHVFAKSHQTLSDDERALFFAHVAKFNARSKNPNSKTGSASWFSIGLFPSTTKIHRKIRVKPSNSLPS</sequence>
<dbReference type="InterPro" id="IPR050367">
    <property type="entry name" value="APC_superfamily"/>
</dbReference>
<feature type="transmembrane region" description="Helical" evidence="6">
    <location>
        <begin position="223"/>
        <end position="244"/>
    </location>
</feature>
<keyword evidence="8" id="KW-1185">Reference proteome</keyword>